<evidence type="ECO:0000256" key="1">
    <source>
        <dbReference type="ARBA" id="ARBA00004196"/>
    </source>
</evidence>
<dbReference type="InterPro" id="IPR002491">
    <property type="entry name" value="ABC_transptr_periplasmic_BD"/>
</dbReference>
<evidence type="ECO:0000313" key="6">
    <source>
        <dbReference type="Proteomes" id="UP000783863"/>
    </source>
</evidence>
<dbReference type="PANTHER" id="PTHR30532:SF1">
    <property type="entry name" value="IRON(3+)-HYDROXAMATE-BINDING PROTEIN FHUD"/>
    <property type="match status" value="1"/>
</dbReference>
<keyword evidence="6" id="KW-1185">Reference proteome</keyword>
<comment type="subcellular location">
    <subcellularLocation>
        <location evidence="1">Cell envelope</location>
    </subcellularLocation>
</comment>
<keyword evidence="3" id="KW-0732">Signal</keyword>
<sequence>MQRRDFVKAGTVAATGALAGCGGLFSDSDEPEYTVNMAPVGEVGFQSVPESWTTYTPGYAEMGIALGQADGLKSIGFKPRFYTDWYTDFGVDIDKGSLTQLYESGVGKEQFYSIDADVQIIDPNWLINNFKGWEESDIDNIVEETGPFIGNAIFRQTDKWHDYKYYSMYEAFEKISQVFQQQDRYDAFSTMHEEYVRGSVADNLPPESERPAAMLVYAASNEPTEFAPYPLKTTGTGAKHLRDLGVKDAVEGNDVEGLSSTNRTKIDFETMLEVDPDVILIKGHETQSAQEFSDTVVTYLQNDDVASELTAVQNGRVYRGGPVYQGPLSNFLLVERTAKNLYPDSFSGELFDRQRVADIISGNN</sequence>
<dbReference type="Gene3D" id="3.40.50.1980">
    <property type="entry name" value="Nitrogenase molybdenum iron protein domain"/>
    <property type="match status" value="1"/>
</dbReference>
<evidence type="ECO:0000256" key="2">
    <source>
        <dbReference type="ARBA" id="ARBA00022448"/>
    </source>
</evidence>
<dbReference type="PANTHER" id="PTHR30532">
    <property type="entry name" value="IRON III DICITRATE-BINDING PERIPLASMIC PROTEIN"/>
    <property type="match status" value="1"/>
</dbReference>
<reference evidence="5" key="1">
    <citation type="submission" date="2021-06" db="EMBL/GenBank/DDBJ databases">
        <title>Halomicroarcula sp. F24A a new haloarchaeum isolated from saline soil.</title>
        <authorList>
            <person name="Duran-Viseras A."/>
            <person name="Sanchez-Porro C."/>
            <person name="Ventosa A."/>
        </authorList>
    </citation>
    <scope>NUCLEOTIDE SEQUENCE</scope>
    <source>
        <strain evidence="5">F24A</strain>
    </source>
</reference>
<gene>
    <name evidence="5" type="ORF">EGD98_05565</name>
</gene>
<dbReference type="Pfam" id="PF01497">
    <property type="entry name" value="Peripla_BP_2"/>
    <property type="match status" value="1"/>
</dbReference>
<dbReference type="RefSeq" id="WP_220587359.1">
    <property type="nucleotide sequence ID" value="NZ_RKLQ01000001.1"/>
</dbReference>
<organism evidence="5 6">
    <name type="scientific">Haloarcula salinisoli</name>
    <dbReference type="NCBI Taxonomy" id="2487746"/>
    <lineage>
        <taxon>Archaea</taxon>
        <taxon>Methanobacteriati</taxon>
        <taxon>Methanobacteriota</taxon>
        <taxon>Stenosarchaea group</taxon>
        <taxon>Halobacteria</taxon>
        <taxon>Halobacteriales</taxon>
        <taxon>Haloarculaceae</taxon>
        <taxon>Haloarcula</taxon>
    </lineage>
</organism>
<comment type="caution">
    <text evidence="5">The sequence shown here is derived from an EMBL/GenBank/DDBJ whole genome shotgun (WGS) entry which is preliminary data.</text>
</comment>
<dbReference type="PROSITE" id="PS51257">
    <property type="entry name" value="PROKAR_LIPOPROTEIN"/>
    <property type="match status" value="1"/>
</dbReference>
<protein>
    <submittedName>
        <fullName evidence="5">ABC transporter substrate-binding protein</fullName>
    </submittedName>
</protein>
<name>A0A8J7YJU4_9EURY</name>
<dbReference type="SUPFAM" id="SSF53807">
    <property type="entry name" value="Helical backbone' metal receptor"/>
    <property type="match status" value="1"/>
</dbReference>
<proteinExistence type="predicted"/>
<dbReference type="InterPro" id="IPR051313">
    <property type="entry name" value="Bact_iron-sidero_bind"/>
</dbReference>
<evidence type="ECO:0000256" key="3">
    <source>
        <dbReference type="ARBA" id="ARBA00022729"/>
    </source>
</evidence>
<feature type="domain" description="Fe/B12 periplasmic-binding" evidence="4">
    <location>
        <begin position="158"/>
        <end position="322"/>
    </location>
</feature>
<dbReference type="AlphaFoldDB" id="A0A8J7YJU4"/>
<dbReference type="EMBL" id="RKLQ01000001">
    <property type="protein sequence ID" value="MBX0303141.1"/>
    <property type="molecule type" value="Genomic_DNA"/>
</dbReference>
<accession>A0A8J7YJU4</accession>
<evidence type="ECO:0000259" key="4">
    <source>
        <dbReference type="Pfam" id="PF01497"/>
    </source>
</evidence>
<keyword evidence="2" id="KW-0813">Transport</keyword>
<evidence type="ECO:0000313" key="5">
    <source>
        <dbReference type="EMBL" id="MBX0303141.1"/>
    </source>
</evidence>
<dbReference type="Proteomes" id="UP000783863">
    <property type="component" value="Unassembled WGS sequence"/>
</dbReference>